<dbReference type="EMBL" id="PYGK01000016">
    <property type="protein sequence ID" value="PSL24079.1"/>
    <property type="molecule type" value="Genomic_DNA"/>
</dbReference>
<gene>
    <name evidence="1" type="ORF">CLV42_11665</name>
</gene>
<evidence type="ECO:0008006" key="3">
    <source>
        <dbReference type="Google" id="ProtNLM"/>
    </source>
</evidence>
<comment type="caution">
    <text evidence="1">The sequence shown here is derived from an EMBL/GenBank/DDBJ whole genome shotgun (WGS) entry which is preliminary data.</text>
</comment>
<evidence type="ECO:0000313" key="1">
    <source>
        <dbReference type="EMBL" id="PSL24079.1"/>
    </source>
</evidence>
<protein>
    <recommendedName>
        <fullName evidence="3">Glycosaminoglycan attachment protein</fullName>
    </recommendedName>
</protein>
<keyword evidence="2" id="KW-1185">Reference proteome</keyword>
<accession>A0A2P8FQT9</accession>
<reference evidence="1 2" key="1">
    <citation type="submission" date="2018-03" db="EMBL/GenBank/DDBJ databases">
        <title>Genomic Encyclopedia of Archaeal and Bacterial Type Strains, Phase II (KMG-II): from individual species to whole genera.</title>
        <authorList>
            <person name="Goeker M."/>
        </authorList>
    </citation>
    <scope>NUCLEOTIDE SEQUENCE [LARGE SCALE GENOMIC DNA]</scope>
    <source>
        <strain evidence="1 2">DSM 18107</strain>
    </source>
</reference>
<dbReference type="Proteomes" id="UP000240978">
    <property type="component" value="Unassembled WGS sequence"/>
</dbReference>
<evidence type="ECO:0000313" key="2">
    <source>
        <dbReference type="Proteomes" id="UP000240978"/>
    </source>
</evidence>
<dbReference type="OrthoDB" id="981968at2"/>
<proteinExistence type="predicted"/>
<organism evidence="1 2">
    <name type="scientific">Chitinophaga ginsengisoli</name>
    <dbReference type="NCBI Taxonomy" id="363837"/>
    <lineage>
        <taxon>Bacteria</taxon>
        <taxon>Pseudomonadati</taxon>
        <taxon>Bacteroidota</taxon>
        <taxon>Chitinophagia</taxon>
        <taxon>Chitinophagales</taxon>
        <taxon>Chitinophagaceae</taxon>
        <taxon>Chitinophaga</taxon>
    </lineage>
</organism>
<name>A0A2P8FQT9_9BACT</name>
<dbReference type="AlphaFoldDB" id="A0A2P8FQT9"/>
<sequence length="468" mass="54529">MNIKEISLRKFNVYCYSRSAHIGYFFEEMEWFEAFNYKLIATIVIDRDSEYSFLILGRDKRKIFRAIDFASSTFRTKEEAKLALRKSLLKYENDGLTIYEQGDERKMPNEFLKLQVPKEKLHPYFKVLTEQRGHEGARNLINEIIYSFIDVDGNYIKDFQTTGFDSRLWELYLYIYLYNARFSFDNSFNAPDYLVSYFGNEFAIEAVTVNHSDSFDEPSPKDSKEAFLLSRDYMPIKFGSSLTTKLKKQYWLKDHVKGKPFIIAIHDFHKASTLESLGSMTWSRNALIDYLYGIRPKYSLAEDGKIVLELKQTEYGVSLNYEKIEKHEWKNKRIESGFFGLPEAENVSAILFSNNATLTTFNRMGQMAGLGLSDTRMIRFMDIYNPDPGSVEPIRKVMDIMDKDYEEAWGDGLVMYHNPNAKCAVDINSFPDISHMFYDAEKTLVSGYSIPYEVLNSMTIVMISKPQE</sequence>
<dbReference type="RefSeq" id="WP_106605164.1">
    <property type="nucleotide sequence ID" value="NZ_PYGK01000016.1"/>
</dbReference>